<keyword evidence="4" id="KW-1185">Reference proteome</keyword>
<dbReference type="SUPFAM" id="SSF52047">
    <property type="entry name" value="RNI-like"/>
    <property type="match status" value="1"/>
</dbReference>
<dbReference type="PANTHER" id="PTHR24114">
    <property type="entry name" value="LEUCINE RICH REPEAT FAMILY PROTEIN"/>
    <property type="match status" value="1"/>
</dbReference>
<dbReference type="Proteomes" id="UP000332933">
    <property type="component" value="Unassembled WGS sequence"/>
</dbReference>
<protein>
    <submittedName>
        <fullName evidence="3">Aste57867_11650 protein</fullName>
    </submittedName>
</protein>
<dbReference type="InterPro" id="IPR052394">
    <property type="entry name" value="LRR-containing"/>
</dbReference>
<reference evidence="3 4" key="1">
    <citation type="submission" date="2019-03" db="EMBL/GenBank/DDBJ databases">
        <authorList>
            <person name="Gaulin E."/>
            <person name="Dumas B."/>
        </authorList>
    </citation>
    <scope>NUCLEOTIDE SEQUENCE [LARGE SCALE GENOMIC DNA]</scope>
    <source>
        <strain evidence="3">CBS 568.67</strain>
    </source>
</reference>
<dbReference type="PANTHER" id="PTHR24114:SF50">
    <property type="entry name" value="RNI-LIKE PROTEIN"/>
    <property type="match status" value="1"/>
</dbReference>
<evidence type="ECO:0000313" key="3">
    <source>
        <dbReference type="EMBL" id="VFT88508.1"/>
    </source>
</evidence>
<dbReference type="InterPro" id="IPR032675">
    <property type="entry name" value="LRR_dom_sf"/>
</dbReference>
<dbReference type="Gene3D" id="3.80.10.10">
    <property type="entry name" value="Ribonuclease Inhibitor"/>
    <property type="match status" value="1"/>
</dbReference>
<evidence type="ECO:0000256" key="1">
    <source>
        <dbReference type="SAM" id="MobiDB-lite"/>
    </source>
</evidence>
<gene>
    <name evidence="3" type="primary">Aste57867_11650</name>
    <name evidence="2" type="ORF">As57867_011607</name>
    <name evidence="3" type="ORF">ASTE57867_11650</name>
</gene>
<dbReference type="Pfam" id="PF13516">
    <property type="entry name" value="LRR_6"/>
    <property type="match status" value="3"/>
</dbReference>
<sequence>MQSILHRLRKQKKYEKNLPTMKKEHVAMRIQELHDRPQPSGFRADPLTHMDHMEQSQSISTFLATRFHDMYTSVSSPEAEHDNGDDDDDDAAARVSAMSLRAKDKPLARGKSMTLEPLKQLQLSSKQLISAKQRAQSSADIGPSTMAFKPPSLQDVAPVERKLPPLYYRLQPVWTSTWTCTATEEEVLGLPTAENARMVFGIDIYEAKGIVRMFHTETVESLYQLYTKERIYGREGQMRDNMTKAVFSTRTTTRVMSILKQIDSFSIFLDAKPKKDPIDESPLTDEPDGMCDVTPLPSSATDEARDRPSDPLTTPATDTTTSLPPKTPPPATARRKPSAVAPLEPPPPSKIDLIEIYLQHCAIQQVLPSKRVMAQLDGKVVDISHFNIGSDGVVAMVHALQWNAGLVEANLTDNWSQDDGGRELARLVLLCPQLTALNVSNNHIGTRSALVLLQAAVSSRLVRLHLRGNDLYDRVHGVVGQLLSQSHTLVEIDLGDNKVRNKTGAAIGAALLTNQTLESLDLTWNTMSSAGCMAILQALSTNATLTHLNLGWNRLGDDTGCAVAAMLLRNETLTLLNLASAQLSCVSVGFLADALTFNRGLRSLVMDQNPIDDAGIALLLQAAKKRARVAATLEISLDKMIYKHRDAHAPPLLPFDPLDPSGYYRLHLKEPTERTVFELLKIRQELQLGAIHHLVSNNVKVDARNPHRVAANAYVRFEFVAAAPPERSDLIHFRLDLTVAHDRAMAHALITRAKSEQGRCACVTLLDDVAPGENWKHETLDGVPFQLDEERTTGRAWLDAHPAGVLELDYVTTNLFCESHYKLNLEVKTDRAMAWKLLERVQRSHRVKRTSAGDEWRNLTLDRVPITLEAWEVGTTANEGGVVSSSSSSKWKWRVPLQGTIEFDFYTPHPHHVVAQHYRLNLAHEDDRITAHELRVRALECVGECWWNEEVDGYPFSMSESLDHEFDFPHKGTLEFDFILLRPAHFITNMLMDECRFDLAEYDGYLHAEFLRHVARTESQHYAWTDSVIDGRPWLKTNEMLPPTGILTFHGLIFLGKDPAPDTMVVFLSDQLKLHEDDFDRQKYLLNIACGAHDHTDYGFLSEDTGPMFFTSAMVSSLLHHVVSEKHQLEALQILWPTTLDKPHLAAECIARKSDVPAHAFGFLSFADMASAVLARFLTHRLHLETPSQRHTRQHA</sequence>
<name>A0A485KU16_9STRA</name>
<proteinExistence type="predicted"/>
<accession>A0A485KU16</accession>
<feature type="region of interest" description="Disordered" evidence="1">
    <location>
        <begin position="276"/>
        <end position="345"/>
    </location>
</feature>
<organism evidence="3 4">
    <name type="scientific">Aphanomyces stellatus</name>
    <dbReference type="NCBI Taxonomy" id="120398"/>
    <lineage>
        <taxon>Eukaryota</taxon>
        <taxon>Sar</taxon>
        <taxon>Stramenopiles</taxon>
        <taxon>Oomycota</taxon>
        <taxon>Saprolegniomycetes</taxon>
        <taxon>Saprolegniales</taxon>
        <taxon>Verrucalvaceae</taxon>
        <taxon>Aphanomyces</taxon>
    </lineage>
</organism>
<dbReference type="SMART" id="SM00368">
    <property type="entry name" value="LRR_RI"/>
    <property type="match status" value="7"/>
</dbReference>
<dbReference type="InterPro" id="IPR001611">
    <property type="entry name" value="Leu-rich_rpt"/>
</dbReference>
<reference evidence="2" key="2">
    <citation type="submission" date="2019-06" db="EMBL/GenBank/DDBJ databases">
        <title>Genomics analysis of Aphanomyces spp. identifies a new class of oomycete effector associated with host adaptation.</title>
        <authorList>
            <person name="Gaulin E."/>
        </authorList>
    </citation>
    <scope>NUCLEOTIDE SEQUENCE</scope>
    <source>
        <strain evidence="2">CBS 578.67</strain>
    </source>
</reference>
<dbReference type="EMBL" id="CAADRA010005318">
    <property type="protein sequence ID" value="VFT88508.1"/>
    <property type="molecule type" value="Genomic_DNA"/>
</dbReference>
<evidence type="ECO:0000313" key="4">
    <source>
        <dbReference type="Proteomes" id="UP000332933"/>
    </source>
</evidence>
<evidence type="ECO:0000313" key="2">
    <source>
        <dbReference type="EMBL" id="KAF0697679.1"/>
    </source>
</evidence>
<dbReference type="EMBL" id="VJMH01005297">
    <property type="protein sequence ID" value="KAF0697679.1"/>
    <property type="molecule type" value="Genomic_DNA"/>
</dbReference>
<dbReference type="OrthoDB" id="188902at2759"/>
<dbReference type="AlphaFoldDB" id="A0A485KU16"/>
<feature type="compositionally biased region" description="Low complexity" evidence="1">
    <location>
        <begin position="310"/>
        <end position="324"/>
    </location>
</feature>